<dbReference type="Pfam" id="PF11241">
    <property type="entry name" value="DUF3043"/>
    <property type="match status" value="1"/>
</dbReference>
<feature type="compositionally biased region" description="Basic and acidic residues" evidence="1">
    <location>
        <begin position="27"/>
        <end position="51"/>
    </location>
</feature>
<gene>
    <name evidence="3" type="ORF">GCM10011333_27220</name>
</gene>
<evidence type="ECO:0008006" key="5">
    <source>
        <dbReference type="Google" id="ProtNLM"/>
    </source>
</evidence>
<feature type="transmembrane region" description="Helical" evidence="2">
    <location>
        <begin position="108"/>
        <end position="130"/>
    </location>
</feature>
<evidence type="ECO:0000313" key="4">
    <source>
        <dbReference type="Proteomes" id="UP000616114"/>
    </source>
</evidence>
<dbReference type="InterPro" id="IPR021403">
    <property type="entry name" value="DUF3043"/>
</dbReference>
<organism evidence="3 4">
    <name type="scientific">Sediminivirga luteola</name>
    <dbReference type="NCBI Taxonomy" id="1774748"/>
    <lineage>
        <taxon>Bacteria</taxon>
        <taxon>Bacillati</taxon>
        <taxon>Actinomycetota</taxon>
        <taxon>Actinomycetes</taxon>
        <taxon>Micrococcales</taxon>
        <taxon>Brevibacteriaceae</taxon>
        <taxon>Sediminivirga</taxon>
    </lineage>
</organism>
<dbReference type="AlphaFoldDB" id="A0A8J2U004"/>
<feature type="compositionally biased region" description="Basic and acidic residues" evidence="1">
    <location>
        <begin position="64"/>
        <end position="74"/>
    </location>
</feature>
<feature type="transmembrane region" description="Helical" evidence="2">
    <location>
        <begin position="136"/>
        <end position="155"/>
    </location>
</feature>
<accession>A0A8J2U004</accession>
<keyword evidence="4" id="KW-1185">Reference proteome</keyword>
<dbReference type="Proteomes" id="UP000616114">
    <property type="component" value="Unassembled WGS sequence"/>
</dbReference>
<dbReference type="RefSeq" id="WP_188551447.1">
    <property type="nucleotide sequence ID" value="NZ_BMFY01000013.1"/>
</dbReference>
<evidence type="ECO:0000313" key="3">
    <source>
        <dbReference type="EMBL" id="GGA22782.1"/>
    </source>
</evidence>
<comment type="caution">
    <text evidence="3">The sequence shown here is derived from an EMBL/GenBank/DDBJ whole genome shotgun (WGS) entry which is preliminary data.</text>
</comment>
<evidence type="ECO:0000256" key="1">
    <source>
        <dbReference type="SAM" id="MobiDB-lite"/>
    </source>
</evidence>
<evidence type="ECO:0000256" key="2">
    <source>
        <dbReference type="SAM" id="Phobius"/>
    </source>
</evidence>
<keyword evidence="2" id="KW-0812">Transmembrane</keyword>
<dbReference type="EMBL" id="BMFY01000013">
    <property type="protein sequence ID" value="GGA22782.1"/>
    <property type="molecule type" value="Genomic_DNA"/>
</dbReference>
<proteinExistence type="predicted"/>
<sequence>MFGRKKDSEAAAAAPVDEAVTPAAVSEEERRAAEQKKNRPTPTRKEREAARKQPLAQPRRKPRTKEEKERLRTERERARIGLMNGEERYLGPRDRGPQRRFVRDWVDARFSIGEVFIPVALLILIVGMFNNVQVQIAANITVYGLVLLLVVDGFLMSRALKKRLREKFGEDSLERGLTFYAVMRALQMRRFRVPKPQVKRGAYPG</sequence>
<reference evidence="3" key="2">
    <citation type="submission" date="2020-09" db="EMBL/GenBank/DDBJ databases">
        <authorList>
            <person name="Sun Q."/>
            <person name="Zhou Y."/>
        </authorList>
    </citation>
    <scope>NUCLEOTIDE SEQUENCE</scope>
    <source>
        <strain evidence="3">CGMCC 1.12785</strain>
    </source>
</reference>
<feature type="compositionally biased region" description="Low complexity" evidence="1">
    <location>
        <begin position="10"/>
        <end position="25"/>
    </location>
</feature>
<keyword evidence="2" id="KW-0472">Membrane</keyword>
<name>A0A8J2U004_9MICO</name>
<protein>
    <recommendedName>
        <fullName evidence="5">DUF3043 domain-containing protein</fullName>
    </recommendedName>
</protein>
<feature type="region of interest" description="Disordered" evidence="1">
    <location>
        <begin position="1"/>
        <end position="74"/>
    </location>
</feature>
<keyword evidence="2" id="KW-1133">Transmembrane helix</keyword>
<reference evidence="3" key="1">
    <citation type="journal article" date="2014" name="Int. J. Syst. Evol. Microbiol.">
        <title>Complete genome sequence of Corynebacterium casei LMG S-19264T (=DSM 44701T), isolated from a smear-ripened cheese.</title>
        <authorList>
            <consortium name="US DOE Joint Genome Institute (JGI-PGF)"/>
            <person name="Walter F."/>
            <person name="Albersmeier A."/>
            <person name="Kalinowski J."/>
            <person name="Ruckert C."/>
        </authorList>
    </citation>
    <scope>NUCLEOTIDE SEQUENCE</scope>
    <source>
        <strain evidence="3">CGMCC 1.12785</strain>
    </source>
</reference>